<dbReference type="OMA" id="HENPNID"/>
<name>E2A201_CAMFO</name>
<dbReference type="KEGG" id="cfo:105259428"/>
<feature type="signal peptide" evidence="1">
    <location>
        <begin position="1"/>
        <end position="23"/>
    </location>
</feature>
<protein>
    <submittedName>
        <fullName evidence="2">Uncharacterized protein</fullName>
    </submittedName>
</protein>
<keyword evidence="1" id="KW-0732">Signal</keyword>
<organism evidence="3">
    <name type="scientific">Camponotus floridanus</name>
    <name type="common">Florida carpenter ant</name>
    <dbReference type="NCBI Taxonomy" id="104421"/>
    <lineage>
        <taxon>Eukaryota</taxon>
        <taxon>Metazoa</taxon>
        <taxon>Ecdysozoa</taxon>
        <taxon>Arthropoda</taxon>
        <taxon>Hexapoda</taxon>
        <taxon>Insecta</taxon>
        <taxon>Pterygota</taxon>
        <taxon>Neoptera</taxon>
        <taxon>Endopterygota</taxon>
        <taxon>Hymenoptera</taxon>
        <taxon>Apocrita</taxon>
        <taxon>Aculeata</taxon>
        <taxon>Formicoidea</taxon>
        <taxon>Formicidae</taxon>
        <taxon>Formicinae</taxon>
        <taxon>Camponotus</taxon>
    </lineage>
</organism>
<gene>
    <name evidence="2" type="ORF">EAG_01958</name>
</gene>
<evidence type="ECO:0000256" key="1">
    <source>
        <dbReference type="SAM" id="SignalP"/>
    </source>
</evidence>
<dbReference type="EMBL" id="GL435878">
    <property type="protein sequence ID" value="EFN72543.1"/>
    <property type="molecule type" value="Genomic_DNA"/>
</dbReference>
<proteinExistence type="predicted"/>
<dbReference type="Proteomes" id="UP000000311">
    <property type="component" value="Unassembled WGS sequence"/>
</dbReference>
<accession>E2A201</accession>
<feature type="chain" id="PRO_5003156368" evidence="1">
    <location>
        <begin position="24"/>
        <end position="189"/>
    </location>
</feature>
<keyword evidence="3" id="KW-1185">Reference proteome</keyword>
<sequence length="189" mass="21659">MTYLPILCALALTSVQMYMQVQALKEEVSLIENKNINVIMNIMDTQEIAMELWKMIEARLSNRTNHLISSESTIKELEKAVTPLVSPTRRGTSQSAFQVASQLDKITRRVLTRDTPNIDLLDEEIMTRDIVADMMSSLKMKTIQSKIDETDVSSRRAIHSPIKILSDEKDDYVNVRIKIRRKDILDAIH</sequence>
<evidence type="ECO:0000313" key="2">
    <source>
        <dbReference type="EMBL" id="EFN72543.1"/>
    </source>
</evidence>
<reference evidence="2 3" key="1">
    <citation type="journal article" date="2010" name="Science">
        <title>Genomic comparison of the ants Camponotus floridanus and Harpegnathos saltator.</title>
        <authorList>
            <person name="Bonasio R."/>
            <person name="Zhang G."/>
            <person name="Ye C."/>
            <person name="Mutti N.S."/>
            <person name="Fang X."/>
            <person name="Qin N."/>
            <person name="Donahue G."/>
            <person name="Yang P."/>
            <person name="Li Q."/>
            <person name="Li C."/>
            <person name="Zhang P."/>
            <person name="Huang Z."/>
            <person name="Berger S.L."/>
            <person name="Reinberg D."/>
            <person name="Wang J."/>
            <person name="Liebig J."/>
        </authorList>
    </citation>
    <scope>NUCLEOTIDE SEQUENCE [LARGE SCALE GENOMIC DNA]</scope>
    <source>
        <strain evidence="3">C129</strain>
    </source>
</reference>
<dbReference type="AlphaFoldDB" id="E2A201"/>
<dbReference type="OrthoDB" id="7550839at2759"/>
<evidence type="ECO:0000313" key="3">
    <source>
        <dbReference type="Proteomes" id="UP000000311"/>
    </source>
</evidence>
<dbReference type="InParanoid" id="E2A201"/>